<keyword evidence="4 6" id="KW-0928">Hypersensitive response elicitation</keyword>
<evidence type="ECO:0000313" key="9">
    <source>
        <dbReference type="EMBL" id="CAI5740821.1"/>
    </source>
</evidence>
<dbReference type="SMART" id="SM01187">
    <property type="entry name" value="Elicitin"/>
    <property type="match status" value="1"/>
</dbReference>
<reference evidence="9" key="2">
    <citation type="submission" date="2022-12" db="EMBL/GenBank/DDBJ databases">
        <authorList>
            <person name="Webb A."/>
        </authorList>
    </citation>
    <scope>NUCLEOTIDE SEQUENCE</scope>
    <source>
        <strain evidence="9">Pf2</strain>
    </source>
</reference>
<evidence type="ECO:0000313" key="11">
    <source>
        <dbReference type="Proteomes" id="UP001159659"/>
    </source>
</evidence>
<keyword evidence="10" id="KW-1185">Reference proteome</keyword>
<evidence type="ECO:0000256" key="1">
    <source>
        <dbReference type="ARBA" id="ARBA00004613"/>
    </source>
</evidence>
<evidence type="ECO:0000256" key="4">
    <source>
        <dbReference type="ARBA" id="ARBA00022978"/>
    </source>
</evidence>
<dbReference type="EMBL" id="CANTFK010000994">
    <property type="protein sequence ID" value="CAI5740821.1"/>
    <property type="molecule type" value="Genomic_DNA"/>
</dbReference>
<dbReference type="SUPFAM" id="SSF48647">
    <property type="entry name" value="Fungal elicitin"/>
    <property type="match status" value="1"/>
</dbReference>
<comment type="function">
    <text evidence="6">Induces local and distal defense responses (incompatible hypersensitive reaction) in plants from the solanaceae and cruciferae families. Elicits leaf necrosis and causes the accumulation of pathogenesis-related proteins. Might interact with the lipidic molecules of the plasma membrane.</text>
</comment>
<evidence type="ECO:0000256" key="5">
    <source>
        <dbReference type="ARBA" id="ARBA00023157"/>
    </source>
</evidence>
<sequence>MTILTLFQALLLFVSVLVVKAKNCTVEANNHVLQSIALDLNYTLCRSDSNYTFLSFTSPTTVQTRDFCSSSACQSLLSTTLRSGQIPKCKVIVGTQAFNLTDAVALIAFKCKSAADKGSLTERLVDRSNIDSKTQRASEHVASAIGHSTPMDDVGFIGSLLSLLRK</sequence>
<evidence type="ECO:0000313" key="8">
    <source>
        <dbReference type="EMBL" id="CAH0493043.1"/>
    </source>
</evidence>
<comment type="similarity">
    <text evidence="2 6">Belongs to the elicitin family.</text>
</comment>
<dbReference type="InterPro" id="IPR002200">
    <property type="entry name" value="Elicitin"/>
</dbReference>
<dbReference type="Gene3D" id="1.10.239.10">
    <property type="entry name" value="Elicitin domain"/>
    <property type="match status" value="1"/>
</dbReference>
<dbReference type="EMBL" id="CAKLBC010001643">
    <property type="protein sequence ID" value="CAH0493043.1"/>
    <property type="molecule type" value="Genomic_DNA"/>
</dbReference>
<evidence type="ECO:0000256" key="7">
    <source>
        <dbReference type="SAM" id="SignalP"/>
    </source>
</evidence>
<comment type="caution">
    <text evidence="9">The sequence shown here is derived from an EMBL/GenBank/DDBJ whole genome shotgun (WGS) entry which is preliminary data.</text>
</comment>
<proteinExistence type="inferred from homology"/>
<keyword evidence="7" id="KW-0732">Signal</keyword>
<name>A0AAV0UV54_9STRA</name>
<protein>
    <recommendedName>
        <fullName evidence="6">Elicitin</fullName>
    </recommendedName>
</protein>
<dbReference type="Proteomes" id="UP001157938">
    <property type="component" value="Unassembled WGS sequence"/>
</dbReference>
<organism evidence="9 11">
    <name type="scientific">Peronospora farinosa</name>
    <dbReference type="NCBI Taxonomy" id="134698"/>
    <lineage>
        <taxon>Eukaryota</taxon>
        <taxon>Sar</taxon>
        <taxon>Stramenopiles</taxon>
        <taxon>Oomycota</taxon>
        <taxon>Peronosporomycetes</taxon>
        <taxon>Peronosporales</taxon>
        <taxon>Peronosporaceae</taxon>
        <taxon>Peronospora</taxon>
    </lineage>
</organism>
<dbReference type="GO" id="GO:0052040">
    <property type="term" value="P:symbiont-mediated perturbation of host programmed cell death"/>
    <property type="evidence" value="ECO:0007669"/>
    <property type="project" value="UniProtKB-UniRule"/>
</dbReference>
<dbReference type="Proteomes" id="UP001159659">
    <property type="component" value="Unassembled WGS sequence"/>
</dbReference>
<evidence type="ECO:0000256" key="2">
    <source>
        <dbReference type="ARBA" id="ARBA00009544"/>
    </source>
</evidence>
<dbReference type="InterPro" id="IPR036470">
    <property type="entry name" value="Elicitin_sf"/>
</dbReference>
<keyword evidence="5 6" id="KW-1015">Disulfide bond</keyword>
<feature type="chain" id="PRO_5043359300" description="Elicitin" evidence="7">
    <location>
        <begin position="22"/>
        <end position="166"/>
    </location>
</feature>
<dbReference type="Pfam" id="PF00964">
    <property type="entry name" value="Elicitin"/>
    <property type="match status" value="1"/>
</dbReference>
<dbReference type="AlphaFoldDB" id="A0AAV0UV54"/>
<reference evidence="8 10" key="1">
    <citation type="submission" date="2021-11" db="EMBL/GenBank/DDBJ databases">
        <authorList>
            <person name="Islam A."/>
            <person name="Islam S."/>
            <person name="Flora M.S."/>
            <person name="Rahman M."/>
            <person name="Ziaur R.M."/>
            <person name="Epstein J.H."/>
            <person name="Hassan M."/>
            <person name="Klassen M."/>
            <person name="Woodard K."/>
            <person name="Webb A."/>
            <person name="Webby R.J."/>
            <person name="El Zowalaty M.E."/>
        </authorList>
    </citation>
    <scope>NUCLEOTIDE SEQUENCE [LARGE SCALE GENOMIC DNA]</scope>
    <source>
        <strain evidence="8">Pf1</strain>
    </source>
</reference>
<feature type="signal peptide" evidence="7">
    <location>
        <begin position="1"/>
        <end position="21"/>
    </location>
</feature>
<accession>A0AAV0UV54</accession>
<keyword evidence="3 6" id="KW-0964">Secreted</keyword>
<evidence type="ECO:0000256" key="3">
    <source>
        <dbReference type="ARBA" id="ARBA00022525"/>
    </source>
</evidence>
<gene>
    <name evidence="8" type="ORF">PFR001_LOCUS8210</name>
    <name evidence="9" type="ORF">PFR002_LOCUS9378</name>
</gene>
<evidence type="ECO:0000256" key="6">
    <source>
        <dbReference type="RuleBase" id="RU368111"/>
    </source>
</evidence>
<comment type="subcellular location">
    <subcellularLocation>
        <location evidence="1 6">Secreted</location>
    </subcellularLocation>
</comment>
<evidence type="ECO:0000313" key="10">
    <source>
        <dbReference type="Proteomes" id="UP001157938"/>
    </source>
</evidence>
<dbReference type="GO" id="GO:0005576">
    <property type="term" value="C:extracellular region"/>
    <property type="evidence" value="ECO:0007669"/>
    <property type="project" value="UniProtKB-SubCell"/>
</dbReference>